<dbReference type="PANTHER" id="PTHR10221">
    <property type="entry name" value="TRANSCRIPTION INITIATION FACTOR TFIID SUBUNIT 6"/>
    <property type="match status" value="1"/>
</dbReference>
<dbReference type="WBParaSite" id="jg17063">
    <property type="protein sequence ID" value="jg17063"/>
    <property type="gene ID" value="jg17063"/>
</dbReference>
<dbReference type="GO" id="GO:0016251">
    <property type="term" value="F:RNA polymerase II general transcription initiation factor activity"/>
    <property type="evidence" value="ECO:0007669"/>
    <property type="project" value="InterPro"/>
</dbReference>
<dbReference type="InterPro" id="IPR009072">
    <property type="entry name" value="Histone-fold"/>
</dbReference>
<dbReference type="GO" id="GO:0000124">
    <property type="term" value="C:SAGA complex"/>
    <property type="evidence" value="ECO:0007669"/>
    <property type="project" value="InterPro"/>
</dbReference>
<dbReference type="InterPro" id="IPR046344">
    <property type="entry name" value="TAF6_C_sf"/>
</dbReference>
<dbReference type="SUPFAM" id="SSF48371">
    <property type="entry name" value="ARM repeat"/>
    <property type="match status" value="1"/>
</dbReference>
<dbReference type="GO" id="GO:0005669">
    <property type="term" value="C:transcription factor TFIID complex"/>
    <property type="evidence" value="ECO:0007669"/>
    <property type="project" value="InterPro"/>
</dbReference>
<evidence type="ECO:0000256" key="2">
    <source>
        <dbReference type="ARBA" id="ARBA00007688"/>
    </source>
</evidence>
<comment type="similarity">
    <text evidence="2">Belongs to the TAF6 family.</text>
</comment>
<dbReference type="Gene3D" id="1.25.40.770">
    <property type="entry name" value="TAF6, C-terminal HEAT repeat domain"/>
    <property type="match status" value="1"/>
</dbReference>
<dbReference type="InterPro" id="IPR011442">
    <property type="entry name" value="TAF6_C"/>
</dbReference>
<dbReference type="SMART" id="SM00803">
    <property type="entry name" value="TAF"/>
    <property type="match status" value="1"/>
</dbReference>
<dbReference type="Pfam" id="PF07571">
    <property type="entry name" value="TAF6_C"/>
    <property type="match status" value="1"/>
</dbReference>
<dbReference type="InterPro" id="IPR016024">
    <property type="entry name" value="ARM-type_fold"/>
</dbReference>
<reference evidence="9" key="1">
    <citation type="submission" date="2022-11" db="UniProtKB">
        <authorList>
            <consortium name="WormBaseParasite"/>
        </authorList>
    </citation>
    <scope>IDENTIFICATION</scope>
</reference>
<dbReference type="InterPro" id="IPR004823">
    <property type="entry name" value="TAF_TATA-bd_Histone-like_dom"/>
</dbReference>
<name>A0A915D957_9BILA</name>
<dbReference type="GO" id="GO:0003713">
    <property type="term" value="F:transcription coactivator activity"/>
    <property type="evidence" value="ECO:0007669"/>
    <property type="project" value="TreeGrafter"/>
</dbReference>
<evidence type="ECO:0000256" key="6">
    <source>
        <dbReference type="ARBA" id="ARBA00040091"/>
    </source>
</evidence>
<keyword evidence="3" id="KW-0805">Transcription regulation</keyword>
<evidence type="ECO:0000256" key="1">
    <source>
        <dbReference type="ARBA" id="ARBA00004123"/>
    </source>
</evidence>
<dbReference type="GO" id="GO:0051123">
    <property type="term" value="P:RNA polymerase II preinitiation complex assembly"/>
    <property type="evidence" value="ECO:0007669"/>
    <property type="project" value="TreeGrafter"/>
</dbReference>
<protein>
    <recommendedName>
        <fullName evidence="6">Transcription initiation factor TFIID subunit 6</fullName>
    </recommendedName>
</protein>
<accession>A0A915D957</accession>
<keyword evidence="5" id="KW-0539">Nucleus</keyword>
<organism evidence="8 9">
    <name type="scientific">Ditylenchus dipsaci</name>
    <dbReference type="NCBI Taxonomy" id="166011"/>
    <lineage>
        <taxon>Eukaryota</taxon>
        <taxon>Metazoa</taxon>
        <taxon>Ecdysozoa</taxon>
        <taxon>Nematoda</taxon>
        <taxon>Chromadorea</taxon>
        <taxon>Rhabditida</taxon>
        <taxon>Tylenchina</taxon>
        <taxon>Tylenchomorpha</taxon>
        <taxon>Sphaerularioidea</taxon>
        <taxon>Anguinidae</taxon>
        <taxon>Anguininae</taxon>
        <taxon>Ditylenchus</taxon>
    </lineage>
</organism>
<keyword evidence="8" id="KW-1185">Reference proteome</keyword>
<evidence type="ECO:0000313" key="9">
    <source>
        <dbReference type="WBParaSite" id="jg17063"/>
    </source>
</evidence>
<evidence type="ECO:0000259" key="7">
    <source>
        <dbReference type="SMART" id="SM00803"/>
    </source>
</evidence>
<dbReference type="GO" id="GO:0046695">
    <property type="term" value="C:SLIK (SAGA-like) complex"/>
    <property type="evidence" value="ECO:0007669"/>
    <property type="project" value="InterPro"/>
</dbReference>
<dbReference type="PANTHER" id="PTHR10221:SF9">
    <property type="entry name" value="TRANSCRIPTION INITIATION FACTOR TFIID SUBUNIT 6"/>
    <property type="match status" value="1"/>
</dbReference>
<proteinExistence type="inferred from homology"/>
<evidence type="ECO:0000256" key="3">
    <source>
        <dbReference type="ARBA" id="ARBA00023015"/>
    </source>
</evidence>
<dbReference type="GO" id="GO:0046982">
    <property type="term" value="F:protein heterodimerization activity"/>
    <property type="evidence" value="ECO:0007669"/>
    <property type="project" value="InterPro"/>
</dbReference>
<dbReference type="AlphaFoldDB" id="A0A915D957"/>
<dbReference type="Pfam" id="PF02969">
    <property type="entry name" value="TAF"/>
    <property type="match status" value="1"/>
</dbReference>
<sequence length="422" mass="47487">MELSDENEPSTSEVVSASTSFGPDFVMLVAEQLGITELTELLASEVSAHVSFVARSVLNMARKFQNSGKRRTMISDDVEGALAFYGLTPQFGYEIPGYDHIPFRHAGQTLGKDLYVREDPEIELTTLVNSAPPKLPLEMSIKSHWLVIDGQQPAIPENPVIQMQQEAPVVNLDEKTNRLPNYEDAPLLLNQFAKLVRKTEQVQVKTHTTTHALSLEQQVFFKEITEAIMGNDETKRTEALHCLQFDCGLHALLPRISITIHEGVRCNIVTKNLAILIYLMRMIQALVQNENISIERCLHELLPSVMSCILSRQLCSNLQSDKHWALREFSAKLLARIAEKYKHHPTLRSRITNELARPFKDTNCALATLYGAIFALNMLGEDTIRTVVVPKVDAIFSMIKIFPTIKLCCQLLKRSFPGLSSY</sequence>
<dbReference type="Gene3D" id="1.10.20.10">
    <property type="entry name" value="Histone, subunit A"/>
    <property type="match status" value="1"/>
</dbReference>
<comment type="subcellular location">
    <subcellularLocation>
        <location evidence="1">Nucleus</location>
    </subcellularLocation>
</comment>
<dbReference type="Proteomes" id="UP000887574">
    <property type="component" value="Unplaced"/>
</dbReference>
<evidence type="ECO:0000256" key="4">
    <source>
        <dbReference type="ARBA" id="ARBA00023163"/>
    </source>
</evidence>
<evidence type="ECO:0000256" key="5">
    <source>
        <dbReference type="ARBA" id="ARBA00023242"/>
    </source>
</evidence>
<keyword evidence="4" id="KW-0804">Transcription</keyword>
<dbReference type="InterPro" id="IPR037796">
    <property type="entry name" value="TAF6"/>
</dbReference>
<feature type="domain" description="TATA box binding protein associated factor (TAF) histone-like fold" evidence="7">
    <location>
        <begin position="20"/>
        <end position="83"/>
    </location>
</feature>
<dbReference type="FunFam" id="1.25.40.770:FF:000001">
    <property type="entry name" value="Transcription initiation factor TFIID subunit 6"/>
    <property type="match status" value="1"/>
</dbReference>
<evidence type="ECO:0000313" key="8">
    <source>
        <dbReference type="Proteomes" id="UP000887574"/>
    </source>
</evidence>
<dbReference type="CDD" id="cd08050">
    <property type="entry name" value="TAF6C"/>
    <property type="match status" value="1"/>
</dbReference>